<dbReference type="Proteomes" id="UP000228503">
    <property type="component" value="Unassembled WGS sequence"/>
</dbReference>
<dbReference type="GO" id="GO:0006534">
    <property type="term" value="P:cysteine metabolic process"/>
    <property type="evidence" value="ECO:0007669"/>
    <property type="project" value="UniProtKB-UniRule"/>
</dbReference>
<dbReference type="InterPro" id="IPR020578">
    <property type="entry name" value="Aminotrans_V_PyrdxlP_BS"/>
</dbReference>
<name>A0A2M7U178_9BACT</name>
<evidence type="ECO:0000256" key="2">
    <source>
        <dbReference type="ARBA" id="ARBA00010447"/>
    </source>
</evidence>
<evidence type="ECO:0000256" key="5">
    <source>
        <dbReference type="ARBA" id="ARBA00022898"/>
    </source>
</evidence>
<comment type="cofactor">
    <cofactor evidence="1 7">
        <name>pyridoxal 5'-phosphate</name>
        <dbReference type="ChEBI" id="CHEBI:597326"/>
    </cofactor>
</comment>
<evidence type="ECO:0000256" key="6">
    <source>
        <dbReference type="ARBA" id="ARBA00050776"/>
    </source>
</evidence>
<comment type="catalytic activity">
    <reaction evidence="6 8">
        <text>(sulfur carrier)-H + L-cysteine = (sulfur carrier)-SH + L-alanine</text>
        <dbReference type="Rhea" id="RHEA:43892"/>
        <dbReference type="Rhea" id="RHEA-COMP:14737"/>
        <dbReference type="Rhea" id="RHEA-COMP:14739"/>
        <dbReference type="ChEBI" id="CHEBI:29917"/>
        <dbReference type="ChEBI" id="CHEBI:35235"/>
        <dbReference type="ChEBI" id="CHEBI:57972"/>
        <dbReference type="ChEBI" id="CHEBI:64428"/>
        <dbReference type="EC" id="2.8.1.7"/>
    </reaction>
</comment>
<evidence type="ECO:0000313" key="10">
    <source>
        <dbReference type="EMBL" id="PIZ63819.1"/>
    </source>
</evidence>
<evidence type="ECO:0000256" key="7">
    <source>
        <dbReference type="RuleBase" id="RU004504"/>
    </source>
</evidence>
<dbReference type="Gene3D" id="3.90.1150.10">
    <property type="entry name" value="Aspartate Aminotransferase, domain 1"/>
    <property type="match status" value="1"/>
</dbReference>
<comment type="similarity">
    <text evidence="2 8">Belongs to the class-V pyridoxal-phosphate-dependent aminotransferase family. Csd subfamily.</text>
</comment>
<feature type="domain" description="Aminotransferase class V" evidence="9">
    <location>
        <begin position="20"/>
        <end position="407"/>
    </location>
</feature>
<dbReference type="AlphaFoldDB" id="A0A2M7U178"/>
<dbReference type="PROSITE" id="PS00595">
    <property type="entry name" value="AA_TRANSFER_CLASS_5"/>
    <property type="match status" value="1"/>
</dbReference>
<comment type="function">
    <text evidence="8">Catalyzes the removal of elemental sulfur and selenium atoms from L-cysteine, L-cystine, L-selenocysteine, and L-selenocystine to produce L-alanine.</text>
</comment>
<dbReference type="SUPFAM" id="SSF53383">
    <property type="entry name" value="PLP-dependent transferases"/>
    <property type="match status" value="1"/>
</dbReference>
<evidence type="ECO:0000256" key="8">
    <source>
        <dbReference type="RuleBase" id="RU004506"/>
    </source>
</evidence>
<proteinExistence type="inferred from homology"/>
<comment type="caution">
    <text evidence="10">The sequence shown here is derived from an EMBL/GenBank/DDBJ whole genome shotgun (WGS) entry which is preliminary data.</text>
</comment>
<dbReference type="EMBL" id="PFOB01000013">
    <property type="protein sequence ID" value="PIZ63819.1"/>
    <property type="molecule type" value="Genomic_DNA"/>
</dbReference>
<dbReference type="InterPro" id="IPR015424">
    <property type="entry name" value="PyrdxlP-dep_Trfase"/>
</dbReference>
<dbReference type="Pfam" id="PF00266">
    <property type="entry name" value="Aminotran_5"/>
    <property type="match status" value="1"/>
</dbReference>
<dbReference type="InterPro" id="IPR000192">
    <property type="entry name" value="Aminotrans_V_dom"/>
</dbReference>
<dbReference type="InterPro" id="IPR015422">
    <property type="entry name" value="PyrdxlP-dep_Trfase_small"/>
</dbReference>
<evidence type="ECO:0000256" key="3">
    <source>
        <dbReference type="ARBA" id="ARBA00012239"/>
    </source>
</evidence>
<dbReference type="NCBIfam" id="TIGR01979">
    <property type="entry name" value="sufS"/>
    <property type="match status" value="1"/>
</dbReference>
<dbReference type="PANTHER" id="PTHR43586">
    <property type="entry name" value="CYSTEINE DESULFURASE"/>
    <property type="match status" value="1"/>
</dbReference>
<reference evidence="11" key="1">
    <citation type="submission" date="2017-09" db="EMBL/GenBank/DDBJ databases">
        <title>Depth-based differentiation of microbial function through sediment-hosted aquifers and enrichment of novel symbionts in the deep terrestrial subsurface.</title>
        <authorList>
            <person name="Probst A.J."/>
            <person name="Ladd B."/>
            <person name="Jarett J.K."/>
            <person name="Geller-Mcgrath D.E."/>
            <person name="Sieber C.M.K."/>
            <person name="Emerson J.B."/>
            <person name="Anantharaman K."/>
            <person name="Thomas B.C."/>
            <person name="Malmstrom R."/>
            <person name="Stieglmeier M."/>
            <person name="Klingl A."/>
            <person name="Woyke T."/>
            <person name="Ryan C.M."/>
            <person name="Banfield J.F."/>
        </authorList>
    </citation>
    <scope>NUCLEOTIDE SEQUENCE [LARGE SCALE GENOMIC DNA]</scope>
</reference>
<dbReference type="InterPro" id="IPR015421">
    <property type="entry name" value="PyrdxlP-dep_Trfase_major"/>
</dbReference>
<dbReference type="Gene3D" id="3.40.640.10">
    <property type="entry name" value="Type I PLP-dependent aspartate aminotransferase-like (Major domain)"/>
    <property type="match status" value="1"/>
</dbReference>
<evidence type="ECO:0000256" key="4">
    <source>
        <dbReference type="ARBA" id="ARBA00022679"/>
    </source>
</evidence>
<dbReference type="PANTHER" id="PTHR43586:SF8">
    <property type="entry name" value="CYSTEINE DESULFURASE 1, CHLOROPLASTIC"/>
    <property type="match status" value="1"/>
</dbReference>
<protein>
    <recommendedName>
        <fullName evidence="3 8">Cysteine desulfurase</fullName>
        <ecNumber evidence="3 8">2.8.1.7</ecNumber>
    </recommendedName>
</protein>
<dbReference type="InterPro" id="IPR010970">
    <property type="entry name" value="Cys_dSase_SufS"/>
</dbReference>
<evidence type="ECO:0000256" key="1">
    <source>
        <dbReference type="ARBA" id="ARBA00001933"/>
    </source>
</evidence>
<keyword evidence="5 8" id="KW-0663">Pyridoxal phosphate</keyword>
<accession>A0A2M7U178</accession>
<dbReference type="EC" id="2.8.1.7" evidence="3 8"/>
<dbReference type="CDD" id="cd06453">
    <property type="entry name" value="SufS_like"/>
    <property type="match status" value="1"/>
</dbReference>
<dbReference type="GO" id="GO:0030170">
    <property type="term" value="F:pyridoxal phosphate binding"/>
    <property type="evidence" value="ECO:0007669"/>
    <property type="project" value="UniProtKB-UniRule"/>
</dbReference>
<evidence type="ECO:0000259" key="9">
    <source>
        <dbReference type="Pfam" id="PF00266"/>
    </source>
</evidence>
<evidence type="ECO:0000313" key="11">
    <source>
        <dbReference type="Proteomes" id="UP000228503"/>
    </source>
</evidence>
<sequence>MDTKQIRKDFPIFKNHPSLTYLDSAATSLKPKSVISKITEYYEHYSANIHRGIYHLSEKASEEYEGTRSVVASYINAPSQSEIIFTRNATEGINLIASTIGVTNVSEGDEIVTTVMEHHANFVPWQQLAFDVGADFKVIDIDENGSLPLKVSGHNSKSKTLVEISDIISKKTKILAIGLVSNTLGTINPVKAIIAAAKKINPQILSVVDAAQAVPHMKIDVQDLGCDFLVFSSHKMLGPTGVGVLWGRHEILKQMPPYQYGGDMIRSVALSDTTFADSPHRFEAGTPNIAGVIGLKEAIAYLENVGLESIRKHEHALTKYAMEKLTETFKECITIFGPADPDKRAGLVSFQIKGVHPHDIAQILDEHDIAVRAGHHCTMPLHTRLDVAATTRVSFYIYNDAQDIDKLIDGLKIATKTFSKKS</sequence>
<dbReference type="GO" id="GO:0031071">
    <property type="term" value="F:cysteine desulfurase activity"/>
    <property type="evidence" value="ECO:0007669"/>
    <property type="project" value="UniProtKB-UniRule"/>
</dbReference>
<gene>
    <name evidence="10" type="ORF">COY16_00975</name>
</gene>
<keyword evidence="4 8" id="KW-0808">Transferase</keyword>
<organism evidence="10 11">
    <name type="scientific">Candidatus Roizmanbacteria bacterium CG_4_10_14_0_2_um_filter_39_13</name>
    <dbReference type="NCBI Taxonomy" id="1974825"/>
    <lineage>
        <taxon>Bacteria</taxon>
        <taxon>Candidatus Roizmaniibacteriota</taxon>
    </lineage>
</organism>